<gene>
    <name evidence="3" type="ORF">WJX75_000564</name>
</gene>
<dbReference type="EMBL" id="JALJOT010000006">
    <property type="protein sequence ID" value="KAK9909327.1"/>
    <property type="molecule type" value="Genomic_DNA"/>
</dbReference>
<name>A0ABR2YQT8_9CHLO</name>
<evidence type="ECO:0000259" key="2">
    <source>
        <dbReference type="SMART" id="SM01232"/>
    </source>
</evidence>
<feature type="compositionally biased region" description="Low complexity" evidence="1">
    <location>
        <begin position="136"/>
        <end position="145"/>
    </location>
</feature>
<evidence type="ECO:0000313" key="4">
    <source>
        <dbReference type="Proteomes" id="UP001491310"/>
    </source>
</evidence>
<feature type="compositionally biased region" description="Acidic residues" evidence="1">
    <location>
        <begin position="164"/>
        <end position="174"/>
    </location>
</feature>
<dbReference type="Proteomes" id="UP001491310">
    <property type="component" value="Unassembled WGS sequence"/>
</dbReference>
<dbReference type="Gene3D" id="1.10.8.50">
    <property type="match status" value="1"/>
</dbReference>
<dbReference type="PANTHER" id="PTHR22993:SF9">
    <property type="entry name" value="FORMAMIDOPYRIMIDINE-DNA GLYCOSYLASE"/>
    <property type="match status" value="1"/>
</dbReference>
<reference evidence="3 4" key="1">
    <citation type="journal article" date="2024" name="Nat. Commun.">
        <title>Phylogenomics reveals the evolutionary origins of lichenization in chlorophyte algae.</title>
        <authorList>
            <person name="Puginier C."/>
            <person name="Libourel C."/>
            <person name="Otte J."/>
            <person name="Skaloud P."/>
            <person name="Haon M."/>
            <person name="Grisel S."/>
            <person name="Petersen M."/>
            <person name="Berrin J.G."/>
            <person name="Delaux P.M."/>
            <person name="Dal Grande F."/>
            <person name="Keller J."/>
        </authorList>
    </citation>
    <scope>NUCLEOTIDE SEQUENCE [LARGE SCALE GENOMIC DNA]</scope>
    <source>
        <strain evidence="3 4">SAG 216-7</strain>
    </source>
</reference>
<dbReference type="InterPro" id="IPR015886">
    <property type="entry name" value="H2TH_FPG"/>
</dbReference>
<dbReference type="SMART" id="SM01232">
    <property type="entry name" value="H2TH"/>
    <property type="match status" value="1"/>
</dbReference>
<dbReference type="PANTHER" id="PTHR22993">
    <property type="entry name" value="FORMAMIDOPYRIMIDINE-DNA GLYCOSYLASE"/>
    <property type="match status" value="1"/>
</dbReference>
<feature type="compositionally biased region" description="Basic residues" evidence="1">
    <location>
        <begin position="179"/>
        <end position="189"/>
    </location>
</feature>
<protein>
    <recommendedName>
        <fullName evidence="2">Formamidopyrimidine-DNA glycosylase H2TH DNA-binding domain-containing protein</fullName>
    </recommendedName>
</protein>
<feature type="region of interest" description="Disordered" evidence="1">
    <location>
        <begin position="122"/>
        <end position="210"/>
    </location>
</feature>
<feature type="domain" description="Formamidopyrimidine-DNA glycosylase H2TH DNA-binding" evidence="2">
    <location>
        <begin position="2"/>
        <end position="76"/>
    </location>
</feature>
<comment type="caution">
    <text evidence="3">The sequence shown here is derived from an EMBL/GenBank/DDBJ whole genome shotgun (WGS) entry which is preliminary data.</text>
</comment>
<keyword evidence="4" id="KW-1185">Reference proteome</keyword>
<dbReference type="InterPro" id="IPR010979">
    <property type="entry name" value="Ribosomal_uS13-like_H2TH"/>
</dbReference>
<organism evidence="3 4">
    <name type="scientific">Coccomyxa subellipsoidea</name>
    <dbReference type="NCBI Taxonomy" id="248742"/>
    <lineage>
        <taxon>Eukaryota</taxon>
        <taxon>Viridiplantae</taxon>
        <taxon>Chlorophyta</taxon>
        <taxon>core chlorophytes</taxon>
        <taxon>Trebouxiophyceae</taxon>
        <taxon>Trebouxiophyceae incertae sedis</taxon>
        <taxon>Coccomyxaceae</taxon>
        <taxon>Coccomyxa</taxon>
    </lineage>
</organism>
<dbReference type="SUPFAM" id="SSF46946">
    <property type="entry name" value="S13-like H2TH domain"/>
    <property type="match status" value="1"/>
</dbReference>
<dbReference type="Pfam" id="PF06831">
    <property type="entry name" value="H2TH"/>
    <property type="match status" value="1"/>
</dbReference>
<sequence>MLTKQKRAVKPLLLDQSFSAGVGNWVADEILYQAHIHPEQKAASFDEAQCAALHHQMQAVLQTAVDAGADSEKFPKTWLFHQKWGAGKKGPAPRLEGNTIEYMQVGGRTTAWVPALQKLTGQAAEKPKSAKKKASESNNDAAAPAPKQPKKRAAPRPTKAQAAADEEYSGEASEEPAKPAKKSKTKKSKARDADDQDGKAAPAKTRGRKP</sequence>
<proteinExistence type="predicted"/>
<evidence type="ECO:0000256" key="1">
    <source>
        <dbReference type="SAM" id="MobiDB-lite"/>
    </source>
</evidence>
<accession>A0ABR2YQT8</accession>
<evidence type="ECO:0000313" key="3">
    <source>
        <dbReference type="EMBL" id="KAK9909327.1"/>
    </source>
</evidence>